<dbReference type="EMBL" id="PKPP01020213">
    <property type="protein sequence ID" value="PWA35341.1"/>
    <property type="molecule type" value="Genomic_DNA"/>
</dbReference>
<comment type="similarity">
    <text evidence="1">Belongs to the phosphoglycerate mutase family. BPG-dependent PGAM subfamily.</text>
</comment>
<organism evidence="7 8">
    <name type="scientific">Artemisia annua</name>
    <name type="common">Sweet wormwood</name>
    <dbReference type="NCBI Taxonomy" id="35608"/>
    <lineage>
        <taxon>Eukaryota</taxon>
        <taxon>Viridiplantae</taxon>
        <taxon>Streptophyta</taxon>
        <taxon>Embryophyta</taxon>
        <taxon>Tracheophyta</taxon>
        <taxon>Spermatophyta</taxon>
        <taxon>Magnoliopsida</taxon>
        <taxon>eudicotyledons</taxon>
        <taxon>Gunneridae</taxon>
        <taxon>Pentapetalae</taxon>
        <taxon>asterids</taxon>
        <taxon>campanulids</taxon>
        <taxon>Asterales</taxon>
        <taxon>Asteraceae</taxon>
        <taxon>Asteroideae</taxon>
        <taxon>Anthemideae</taxon>
        <taxon>Artemisiinae</taxon>
        <taxon>Artemisia</taxon>
    </lineage>
</organism>
<dbReference type="Pfam" id="PF00300">
    <property type="entry name" value="His_Phos_1"/>
    <property type="match status" value="1"/>
</dbReference>
<dbReference type="OrthoDB" id="354304at2759"/>
<feature type="site" description="Transition state stabilizer" evidence="6">
    <location>
        <position position="46"/>
    </location>
</feature>
<keyword evidence="3" id="KW-0324">Glycolysis</keyword>
<dbReference type="STRING" id="35608.A0A2U1KF58"/>
<evidence type="ECO:0000313" key="7">
    <source>
        <dbReference type="EMBL" id="PWA35341.1"/>
    </source>
</evidence>
<protein>
    <recommendedName>
        <fullName evidence="2">phosphoglycerate mutase (2,3-diphosphoglycerate-dependent)</fullName>
        <ecNumber evidence="2">5.4.2.11</ecNumber>
    </recommendedName>
</protein>
<dbReference type="EC" id="5.4.2.11" evidence="2"/>
<evidence type="ECO:0000256" key="6">
    <source>
        <dbReference type="PIRSR" id="PIRSR613078-3"/>
    </source>
</evidence>
<dbReference type="GO" id="GO:0006096">
    <property type="term" value="P:glycolytic process"/>
    <property type="evidence" value="ECO:0007669"/>
    <property type="project" value="UniProtKB-KW"/>
</dbReference>
<name>A0A2U1KF58_ARTAN</name>
<dbReference type="GO" id="GO:0004619">
    <property type="term" value="F:phosphoglycerate mutase activity"/>
    <property type="evidence" value="ECO:0007669"/>
    <property type="project" value="UniProtKB-EC"/>
</dbReference>
<gene>
    <name evidence="7" type="ORF">CTI12_AA610390</name>
</gene>
<evidence type="ECO:0000256" key="5">
    <source>
        <dbReference type="PIRSR" id="PIRSR613078-2"/>
    </source>
</evidence>
<evidence type="ECO:0000256" key="1">
    <source>
        <dbReference type="ARBA" id="ARBA00006717"/>
    </source>
</evidence>
<comment type="caution">
    <text evidence="7">The sequence shown here is derived from an EMBL/GenBank/DDBJ whole genome shotgun (WGS) entry which is preliminary data.</text>
</comment>
<dbReference type="InterPro" id="IPR005952">
    <property type="entry name" value="Phosphogly_mut1"/>
</dbReference>
<reference evidence="7 8" key="1">
    <citation type="journal article" date="2018" name="Mol. Plant">
        <title>The genome of Artemisia annua provides insight into the evolution of Asteraceae family and artemisinin biosynthesis.</title>
        <authorList>
            <person name="Shen Q."/>
            <person name="Zhang L."/>
            <person name="Liao Z."/>
            <person name="Wang S."/>
            <person name="Yan T."/>
            <person name="Shi P."/>
            <person name="Liu M."/>
            <person name="Fu X."/>
            <person name="Pan Q."/>
            <person name="Wang Y."/>
            <person name="Lv Z."/>
            <person name="Lu X."/>
            <person name="Zhang F."/>
            <person name="Jiang W."/>
            <person name="Ma Y."/>
            <person name="Chen M."/>
            <person name="Hao X."/>
            <person name="Li L."/>
            <person name="Tang Y."/>
            <person name="Lv G."/>
            <person name="Zhou Y."/>
            <person name="Sun X."/>
            <person name="Brodelius P.E."/>
            <person name="Rose J.K.C."/>
            <person name="Tang K."/>
        </authorList>
    </citation>
    <scope>NUCLEOTIDE SEQUENCE [LARGE SCALE GENOMIC DNA]</scope>
    <source>
        <strain evidence="8">cv. Huhao1</strain>
        <tissue evidence="7">Leaf</tissue>
    </source>
</reference>
<evidence type="ECO:0000256" key="3">
    <source>
        <dbReference type="ARBA" id="ARBA00023152"/>
    </source>
</evidence>
<dbReference type="Gene3D" id="3.40.50.1240">
    <property type="entry name" value="Phosphoglycerate mutase-like"/>
    <property type="match status" value="1"/>
</dbReference>
<proteinExistence type="inferred from homology"/>
<keyword evidence="8" id="KW-1185">Reference proteome</keyword>
<dbReference type="SUPFAM" id="SSF53254">
    <property type="entry name" value="Phosphoglycerate mutase-like"/>
    <property type="match status" value="1"/>
</dbReference>
<evidence type="ECO:0000256" key="2">
    <source>
        <dbReference type="ARBA" id="ARBA00012028"/>
    </source>
</evidence>
<evidence type="ECO:0000256" key="4">
    <source>
        <dbReference type="ARBA" id="ARBA00023235"/>
    </source>
</evidence>
<dbReference type="InterPro" id="IPR029033">
    <property type="entry name" value="His_PPase_superfam"/>
</dbReference>
<dbReference type="InterPro" id="IPR013078">
    <property type="entry name" value="His_Pase_superF_clade-1"/>
</dbReference>
<dbReference type="Proteomes" id="UP000245207">
    <property type="component" value="Unassembled WGS sequence"/>
</dbReference>
<evidence type="ECO:0000313" key="8">
    <source>
        <dbReference type="Proteomes" id="UP000245207"/>
    </source>
</evidence>
<sequence length="67" mass="7465">MASYNFDIPPPNGESLEMCAERAVASFKEHVEPQLQAGKNIMIASHGNSLRSIIMYLEKLKVNVVFV</sequence>
<keyword evidence="4" id="KW-0413">Isomerase</keyword>
<dbReference type="AlphaFoldDB" id="A0A2U1KF58"/>
<dbReference type="PANTHER" id="PTHR11931">
    <property type="entry name" value="PHOSPHOGLYCERATE MUTASE"/>
    <property type="match status" value="1"/>
</dbReference>
<accession>A0A2U1KF58</accession>
<feature type="binding site" evidence="5">
    <location>
        <begin position="47"/>
        <end position="48"/>
    </location>
    <ligand>
        <name>substrate</name>
    </ligand>
</feature>